<dbReference type="GO" id="GO:0003743">
    <property type="term" value="F:translation initiation factor activity"/>
    <property type="evidence" value="ECO:0007669"/>
    <property type="project" value="InterPro"/>
</dbReference>
<protein>
    <recommendedName>
        <fullName evidence="2">Eukaryotic translation initiation factor 3 subunit C N-terminal domain-containing protein</fullName>
    </recommendedName>
</protein>
<dbReference type="EMBL" id="OB793552">
    <property type="protein sequence ID" value="CAD7427797.1"/>
    <property type="molecule type" value="Genomic_DNA"/>
</dbReference>
<dbReference type="GO" id="GO:0005852">
    <property type="term" value="C:eukaryotic translation initiation factor 3 complex"/>
    <property type="evidence" value="ECO:0007669"/>
    <property type="project" value="InterPro"/>
</dbReference>
<gene>
    <name evidence="3" type="ORF">TMSB3V08_LOCUS4626</name>
</gene>
<evidence type="ECO:0000313" key="3">
    <source>
        <dbReference type="EMBL" id="CAD7427797.1"/>
    </source>
</evidence>
<evidence type="ECO:0000259" key="2">
    <source>
        <dbReference type="Pfam" id="PF05470"/>
    </source>
</evidence>
<dbReference type="InterPro" id="IPR008905">
    <property type="entry name" value="EIF3C_N_dom"/>
</dbReference>
<accession>A0A7R9E647</accession>
<proteinExistence type="predicted"/>
<dbReference type="GO" id="GO:0031369">
    <property type="term" value="F:translation initiation factor binding"/>
    <property type="evidence" value="ECO:0007669"/>
    <property type="project" value="InterPro"/>
</dbReference>
<feature type="domain" description="Eukaryotic translation initiation factor 3 subunit C N-terminal" evidence="2">
    <location>
        <begin position="1"/>
        <end position="47"/>
    </location>
</feature>
<organism evidence="3">
    <name type="scientific">Timema monikensis</name>
    <dbReference type="NCBI Taxonomy" id="170555"/>
    <lineage>
        <taxon>Eukaryota</taxon>
        <taxon>Metazoa</taxon>
        <taxon>Ecdysozoa</taxon>
        <taxon>Arthropoda</taxon>
        <taxon>Hexapoda</taxon>
        <taxon>Insecta</taxon>
        <taxon>Pterygota</taxon>
        <taxon>Neoptera</taxon>
        <taxon>Polyneoptera</taxon>
        <taxon>Phasmatodea</taxon>
        <taxon>Timematodea</taxon>
        <taxon>Timematoidea</taxon>
        <taxon>Timematidae</taxon>
        <taxon>Timema</taxon>
    </lineage>
</organism>
<dbReference type="AlphaFoldDB" id="A0A7R9E647"/>
<reference evidence="3" key="1">
    <citation type="submission" date="2020-11" db="EMBL/GenBank/DDBJ databases">
        <authorList>
            <person name="Tran Van P."/>
        </authorList>
    </citation>
    <scope>NUCLEOTIDE SEQUENCE</scope>
</reference>
<dbReference type="Pfam" id="PF05470">
    <property type="entry name" value="eIF-3c_N"/>
    <property type="match status" value="1"/>
</dbReference>
<feature type="region of interest" description="Disordered" evidence="1">
    <location>
        <begin position="25"/>
        <end position="53"/>
    </location>
</feature>
<sequence>MSKNNSKSLTSIRQKLRKYTKEFEEDMAKFRANPDQPDEEEEERAEKGTRFITESHVTHDFRISNINPKTPWCILVIEPNRPSGRRLLAKVVPTSSNRGCHVVLTTYVPAMMPGS</sequence>
<name>A0A7R9E647_9NEOP</name>
<evidence type="ECO:0000256" key="1">
    <source>
        <dbReference type="SAM" id="MobiDB-lite"/>
    </source>
</evidence>